<feature type="transmembrane region" description="Helical" evidence="2">
    <location>
        <begin position="38"/>
        <end position="56"/>
    </location>
</feature>
<dbReference type="Pfam" id="PF12836">
    <property type="entry name" value="HHH_3"/>
    <property type="match status" value="1"/>
</dbReference>
<gene>
    <name evidence="3" type="ORF">ICL07_16490</name>
</gene>
<feature type="region of interest" description="Disordered" evidence="1">
    <location>
        <begin position="322"/>
        <end position="360"/>
    </location>
</feature>
<feature type="compositionally biased region" description="Basic and acidic residues" evidence="1">
    <location>
        <begin position="331"/>
        <end position="360"/>
    </location>
</feature>
<evidence type="ECO:0000256" key="2">
    <source>
        <dbReference type="SAM" id="Phobius"/>
    </source>
</evidence>
<protein>
    <submittedName>
        <fullName evidence="3">Helix-hairpin-helix domain-containing protein</fullName>
    </submittedName>
</protein>
<keyword evidence="2" id="KW-0472">Membrane</keyword>
<feature type="transmembrane region" description="Helical" evidence="2">
    <location>
        <begin position="7"/>
        <end position="32"/>
    </location>
</feature>
<keyword evidence="2" id="KW-0812">Transmembrane</keyword>
<comment type="caution">
    <text evidence="3">The sequence shown here is derived from an EMBL/GenBank/DDBJ whole genome shotgun (WGS) entry which is preliminary data.</text>
</comment>
<accession>A0ABR7TNC4</accession>
<evidence type="ECO:0000313" key="4">
    <source>
        <dbReference type="Proteomes" id="UP000659124"/>
    </source>
</evidence>
<dbReference type="Proteomes" id="UP000659124">
    <property type="component" value="Unassembled WGS sequence"/>
</dbReference>
<evidence type="ECO:0000313" key="3">
    <source>
        <dbReference type="EMBL" id="MBC9931984.1"/>
    </source>
</evidence>
<sequence>MFRNRLTGAIIGILFGFFPLINTLACVTMSFVQKRFRTGIFFLLLGGMVVWSMFRLNKIDEQRQILTAEWGPTFTRHFDSTAFSPQTLYDYKAFEQTMSGILKKTSRDLIQEHNELEHFFELDTAGELKLEYRTNGYLILAARRIHSFYWARVKEQTGEENEAAASKVPFGKSEEEKAYIAERLNIFIQSYEKYRFNFPEGGCTVLVVLGLLASFVGCVSLGRRMFDNVAVAPPVAAAEPEVTYSSSTPVIPHDRVAGYTNVNMAEENELTRIPGINLILAKAIVGERRRNGYFEDVYDLERRMGFSQDVTARLMFTTSFEVNNTNNNAAPERREEPPGREDPPNKRKDDSTGGGRRVEF</sequence>
<dbReference type="InterPro" id="IPR010994">
    <property type="entry name" value="RuvA_2-like"/>
</dbReference>
<dbReference type="RefSeq" id="WP_188089122.1">
    <property type="nucleotide sequence ID" value="NZ_JACVFC010000002.1"/>
</dbReference>
<keyword evidence="2" id="KW-1133">Transmembrane helix</keyword>
<keyword evidence="4" id="KW-1185">Reference proteome</keyword>
<dbReference type="Gene3D" id="1.10.150.280">
    <property type="entry name" value="AF1531-like domain"/>
    <property type="match status" value="1"/>
</dbReference>
<organism evidence="3 4">
    <name type="scientific">Chitinophaga qingshengii</name>
    <dbReference type="NCBI Taxonomy" id="1569794"/>
    <lineage>
        <taxon>Bacteria</taxon>
        <taxon>Pseudomonadati</taxon>
        <taxon>Bacteroidota</taxon>
        <taxon>Chitinophagia</taxon>
        <taxon>Chitinophagales</taxon>
        <taxon>Chitinophagaceae</taxon>
        <taxon>Chitinophaga</taxon>
    </lineage>
</organism>
<dbReference type="SUPFAM" id="SSF47781">
    <property type="entry name" value="RuvA domain 2-like"/>
    <property type="match status" value="1"/>
</dbReference>
<name>A0ABR7TNC4_9BACT</name>
<evidence type="ECO:0000256" key="1">
    <source>
        <dbReference type="SAM" id="MobiDB-lite"/>
    </source>
</evidence>
<proteinExistence type="predicted"/>
<reference evidence="3 4" key="1">
    <citation type="submission" date="2020-09" db="EMBL/GenBank/DDBJ databases">
        <title>Genome sequences of type strains of Chitinophaga qingshengii and Chitinophaga varians.</title>
        <authorList>
            <person name="Kittiwongwattana C."/>
        </authorList>
    </citation>
    <scope>NUCLEOTIDE SEQUENCE [LARGE SCALE GENOMIC DNA]</scope>
    <source>
        <strain evidence="3 4">JCM 30026</strain>
    </source>
</reference>
<dbReference type="EMBL" id="JACVFC010000002">
    <property type="protein sequence ID" value="MBC9931984.1"/>
    <property type="molecule type" value="Genomic_DNA"/>
</dbReference>